<reference evidence="1 2" key="1">
    <citation type="journal article" date="2023" name="Plants (Basel)">
        <title>Bridging the Gap: Combining Genomics and Transcriptomics Approaches to Understand Stylosanthes scabra, an Orphan Legume from the Brazilian Caatinga.</title>
        <authorList>
            <person name="Ferreira-Neto J.R.C."/>
            <person name="da Silva M.D."/>
            <person name="Binneck E."/>
            <person name="de Melo N.F."/>
            <person name="da Silva R.H."/>
            <person name="de Melo A.L.T.M."/>
            <person name="Pandolfi V."/>
            <person name="Bustamante F.O."/>
            <person name="Brasileiro-Vidal A.C."/>
            <person name="Benko-Iseppon A.M."/>
        </authorList>
    </citation>
    <scope>NUCLEOTIDE SEQUENCE [LARGE SCALE GENOMIC DNA]</scope>
    <source>
        <tissue evidence="1">Leaves</tissue>
    </source>
</reference>
<proteinExistence type="predicted"/>
<protein>
    <submittedName>
        <fullName evidence="1">Uncharacterized protein</fullName>
    </submittedName>
</protein>
<accession>A0ABU6R875</accession>
<keyword evidence="2" id="KW-1185">Reference proteome</keyword>
<organism evidence="1 2">
    <name type="scientific">Stylosanthes scabra</name>
    <dbReference type="NCBI Taxonomy" id="79078"/>
    <lineage>
        <taxon>Eukaryota</taxon>
        <taxon>Viridiplantae</taxon>
        <taxon>Streptophyta</taxon>
        <taxon>Embryophyta</taxon>
        <taxon>Tracheophyta</taxon>
        <taxon>Spermatophyta</taxon>
        <taxon>Magnoliopsida</taxon>
        <taxon>eudicotyledons</taxon>
        <taxon>Gunneridae</taxon>
        <taxon>Pentapetalae</taxon>
        <taxon>rosids</taxon>
        <taxon>fabids</taxon>
        <taxon>Fabales</taxon>
        <taxon>Fabaceae</taxon>
        <taxon>Papilionoideae</taxon>
        <taxon>50 kb inversion clade</taxon>
        <taxon>dalbergioids sensu lato</taxon>
        <taxon>Dalbergieae</taxon>
        <taxon>Pterocarpus clade</taxon>
        <taxon>Stylosanthes</taxon>
    </lineage>
</organism>
<comment type="caution">
    <text evidence="1">The sequence shown here is derived from an EMBL/GenBank/DDBJ whole genome shotgun (WGS) entry which is preliminary data.</text>
</comment>
<dbReference type="Proteomes" id="UP001341840">
    <property type="component" value="Unassembled WGS sequence"/>
</dbReference>
<evidence type="ECO:0000313" key="1">
    <source>
        <dbReference type="EMBL" id="MED6120172.1"/>
    </source>
</evidence>
<sequence>MESVNRHESMRTKRCVASTVPPITFDTGSIENQLLGYENSLYRLDAGTHIAGRLQQLPERVLRSRRMLLPLPDDRAREYLDLAGFGDIAYIVPFEHDWALISVLIER</sequence>
<name>A0ABU6R875_9FABA</name>
<gene>
    <name evidence="1" type="ORF">PIB30_018571</name>
</gene>
<evidence type="ECO:0000313" key="2">
    <source>
        <dbReference type="Proteomes" id="UP001341840"/>
    </source>
</evidence>
<dbReference type="EMBL" id="JASCZI010030264">
    <property type="protein sequence ID" value="MED6120172.1"/>
    <property type="molecule type" value="Genomic_DNA"/>
</dbReference>